<dbReference type="PANTHER" id="PTHR35849">
    <property type="entry name" value="BLR2341 PROTEIN"/>
    <property type="match status" value="1"/>
</dbReference>
<dbReference type="InterPro" id="IPR002645">
    <property type="entry name" value="STAS_dom"/>
</dbReference>
<dbReference type="PROSITE" id="PS50801">
    <property type="entry name" value="STAS"/>
    <property type="match status" value="1"/>
</dbReference>
<gene>
    <name evidence="2" type="ORF">BA896_018460</name>
</gene>
<evidence type="ECO:0000259" key="1">
    <source>
        <dbReference type="PROSITE" id="PS50801"/>
    </source>
</evidence>
<dbReference type="AlphaFoldDB" id="A0A1E8PMQ8"/>
<reference evidence="2 3" key="1">
    <citation type="submission" date="2016-10" db="EMBL/GenBank/DDBJ databases">
        <title>Updated version of Genome Assembly of Janthinobacterium lividum ERGS5:01.</title>
        <authorList>
            <person name="Kumar R."/>
            <person name="Acharya V."/>
            <person name="Singh D."/>
        </authorList>
    </citation>
    <scope>NUCLEOTIDE SEQUENCE [LARGE SCALE GENOMIC DNA]</scope>
    <source>
        <strain evidence="2 3">ERGS5:01</strain>
    </source>
</reference>
<organism evidence="2 3">
    <name type="scientific">Janthinobacterium lividum</name>
    <dbReference type="NCBI Taxonomy" id="29581"/>
    <lineage>
        <taxon>Bacteria</taxon>
        <taxon>Pseudomonadati</taxon>
        <taxon>Pseudomonadota</taxon>
        <taxon>Betaproteobacteria</taxon>
        <taxon>Burkholderiales</taxon>
        <taxon>Oxalobacteraceae</taxon>
        <taxon>Janthinobacterium</taxon>
    </lineage>
</organism>
<evidence type="ECO:0000313" key="3">
    <source>
        <dbReference type="Proteomes" id="UP000092634"/>
    </source>
</evidence>
<dbReference type="InterPro" id="IPR052746">
    <property type="entry name" value="MlaB_ABC_Transporter"/>
</dbReference>
<dbReference type="InterPro" id="IPR058548">
    <property type="entry name" value="MlaB-like_STAS"/>
</dbReference>
<dbReference type="PANTHER" id="PTHR35849:SF2">
    <property type="entry name" value="BLR2341 PROTEIN"/>
    <property type="match status" value="1"/>
</dbReference>
<comment type="caution">
    <text evidence="2">The sequence shown here is derived from an EMBL/GenBank/DDBJ whole genome shotgun (WGS) entry which is preliminary data.</text>
</comment>
<sequence>MSVIAIAENLTIEHVAALRATMQTALMAGDNNDFVLDLAQVVEFDGAGMQLLLAFVRCAADSGRAVALRRVPEPVARLLAEYGLSERFSLEQAA</sequence>
<dbReference type="Pfam" id="PF13466">
    <property type="entry name" value="STAS_2"/>
    <property type="match status" value="1"/>
</dbReference>
<feature type="domain" description="STAS" evidence="1">
    <location>
        <begin position="1"/>
        <end position="94"/>
    </location>
</feature>
<name>A0A1E8PMQ8_9BURK</name>
<dbReference type="Gene3D" id="3.30.750.24">
    <property type="entry name" value="STAS domain"/>
    <property type="match status" value="1"/>
</dbReference>
<protein>
    <recommendedName>
        <fullName evidence="1">STAS domain-containing protein</fullName>
    </recommendedName>
</protein>
<dbReference type="EMBL" id="MAQB02000009">
    <property type="protein sequence ID" value="OFJ47034.1"/>
    <property type="molecule type" value="Genomic_DNA"/>
</dbReference>
<accession>A0A1E8PMQ8</accession>
<dbReference type="CDD" id="cd07043">
    <property type="entry name" value="STAS_anti-anti-sigma_factors"/>
    <property type="match status" value="1"/>
</dbReference>
<evidence type="ECO:0000313" key="2">
    <source>
        <dbReference type="EMBL" id="OFJ47034.1"/>
    </source>
</evidence>
<proteinExistence type="predicted"/>
<dbReference type="SUPFAM" id="SSF52091">
    <property type="entry name" value="SpoIIaa-like"/>
    <property type="match status" value="1"/>
</dbReference>
<dbReference type="InterPro" id="IPR036513">
    <property type="entry name" value="STAS_dom_sf"/>
</dbReference>
<dbReference type="Proteomes" id="UP000092634">
    <property type="component" value="Unassembled WGS sequence"/>
</dbReference>